<accession>A0A7S1BPW3</accession>
<feature type="compositionally biased region" description="Basic and acidic residues" evidence="1">
    <location>
        <begin position="190"/>
        <end position="207"/>
    </location>
</feature>
<reference evidence="3" key="1">
    <citation type="submission" date="2021-01" db="EMBL/GenBank/DDBJ databases">
        <authorList>
            <person name="Corre E."/>
            <person name="Pelletier E."/>
            <person name="Niang G."/>
            <person name="Scheremetjew M."/>
            <person name="Finn R."/>
            <person name="Kale V."/>
            <person name="Holt S."/>
            <person name="Cochrane G."/>
            <person name="Meng A."/>
            <person name="Brown T."/>
            <person name="Cohen L."/>
        </authorList>
    </citation>
    <scope>NUCLEOTIDE SEQUENCE</scope>
    <source>
        <strain evidence="3">308</strain>
    </source>
</reference>
<feature type="compositionally biased region" description="Pro residues" evidence="1">
    <location>
        <begin position="157"/>
        <end position="167"/>
    </location>
</feature>
<evidence type="ECO:0000256" key="2">
    <source>
        <dbReference type="SAM" id="Phobius"/>
    </source>
</evidence>
<name>A0A7S1BPW3_9STRA</name>
<protein>
    <submittedName>
        <fullName evidence="3">Uncharacterized protein</fullName>
    </submittedName>
</protein>
<proteinExistence type="predicted"/>
<sequence length="384" mass="40461">MDLDSLQRGFFCGFDRISRELNFSCEKFGDLKFLKLSFFSPRADAMKLAVAALVLFGAINNNEVSAFGVGSSLTFSNRGDVFVRSSTVQRAAPGLTMDLDSLQSKLLSDTPVKSAPVKAEKVKKVKEPKAPKAEKPKREPRGKVTPKAEPAPVAAPVAPPPSAPKTPGPKKAAKATYDADVTKKVKKVPPKKESPPKSESPSKEKVSFKAPTLPKPPSLPAFAPKVRVPVPKPEAKKADLGTSVAGVALGAAPLVAVPALGLLAFRETLGNTLERREVIQKDVERAAEERRKKELQSDVDIGGLAQAALFIGGAGAAAAGIIFQPLIMSSIKAPSISAPAAKTKPAPKTATKKSASDDVELPYKVKGGVKVPKQTEGTSSKLSF</sequence>
<feature type="transmembrane region" description="Helical" evidence="2">
    <location>
        <begin position="244"/>
        <end position="265"/>
    </location>
</feature>
<feature type="compositionally biased region" description="Low complexity" evidence="1">
    <location>
        <begin position="337"/>
        <end position="353"/>
    </location>
</feature>
<feature type="region of interest" description="Disordered" evidence="1">
    <location>
        <begin position="337"/>
        <end position="357"/>
    </location>
</feature>
<evidence type="ECO:0000313" key="3">
    <source>
        <dbReference type="EMBL" id="CAD8892914.1"/>
    </source>
</evidence>
<gene>
    <name evidence="3" type="ORF">CHYS00102_LOCUS20123</name>
</gene>
<dbReference type="AlphaFoldDB" id="A0A7S1BPW3"/>
<feature type="compositionally biased region" description="Low complexity" evidence="1">
    <location>
        <begin position="143"/>
        <end position="156"/>
    </location>
</feature>
<dbReference type="EMBL" id="HBFR01027808">
    <property type="protein sequence ID" value="CAD8892914.1"/>
    <property type="molecule type" value="Transcribed_RNA"/>
</dbReference>
<organism evidence="3">
    <name type="scientific">Corethron hystrix</name>
    <dbReference type="NCBI Taxonomy" id="216773"/>
    <lineage>
        <taxon>Eukaryota</taxon>
        <taxon>Sar</taxon>
        <taxon>Stramenopiles</taxon>
        <taxon>Ochrophyta</taxon>
        <taxon>Bacillariophyta</taxon>
        <taxon>Coscinodiscophyceae</taxon>
        <taxon>Corethrophycidae</taxon>
        <taxon>Corethrales</taxon>
        <taxon>Corethraceae</taxon>
        <taxon>Corethron</taxon>
    </lineage>
</organism>
<feature type="region of interest" description="Disordered" evidence="1">
    <location>
        <begin position="113"/>
        <end position="225"/>
    </location>
</feature>
<evidence type="ECO:0000256" key="1">
    <source>
        <dbReference type="SAM" id="MobiDB-lite"/>
    </source>
</evidence>
<keyword evidence="2" id="KW-1133">Transmembrane helix</keyword>
<feature type="compositionally biased region" description="Basic and acidic residues" evidence="1">
    <location>
        <begin position="118"/>
        <end position="142"/>
    </location>
</feature>
<keyword evidence="2" id="KW-0472">Membrane</keyword>
<keyword evidence="2" id="KW-0812">Transmembrane</keyword>
<feature type="transmembrane region" description="Helical" evidence="2">
    <location>
        <begin position="301"/>
        <end position="323"/>
    </location>
</feature>